<dbReference type="RefSeq" id="WP_189968902.1">
    <property type="nucleotide sequence ID" value="NZ_BMVL01000005.1"/>
</dbReference>
<name>A0ABS4KZ08_STRAV</name>
<proteinExistence type="predicted"/>
<sequence length="404" mass="44410">MPKTIKMLSPEAGRTDTAGLRGCDADALVKCVADTAQPWWRRRACVEALDGRVPERRVADLIVRVQDTGDVSEVRIALLKLLADRPELLPWLRHEDRQQDSSYGMAEAVLGARGALGDLTAAGALAALAFSPWRHRREIGETALDRLAARYGAEAVLAGLDESRPEDRSTGVRLRHHAGEDVTAALADPDRTVAYRAQEFLADPERLRGYLDGAPTEEAKLWAVYALYRMTDDVAETRRLYAESGRPRVEVDGLDEELRAAIVHEYGQWCQEGSDPRWRIEALCAEPPSPSDPAERLLRATAALTAAGLAPEPPVSCGEANQQGDGTYDVIGYGAGDGEVRISTLGRFAADWNEDPDVRRALESAGFRWIDEAVGSIRVAGLEVYYFGARAPLDVRTLLFYWQD</sequence>
<evidence type="ECO:0008006" key="3">
    <source>
        <dbReference type="Google" id="ProtNLM"/>
    </source>
</evidence>
<evidence type="ECO:0000313" key="2">
    <source>
        <dbReference type="Proteomes" id="UP001519310"/>
    </source>
</evidence>
<dbReference type="Proteomes" id="UP001519310">
    <property type="component" value="Unassembled WGS sequence"/>
</dbReference>
<evidence type="ECO:0000313" key="1">
    <source>
        <dbReference type="EMBL" id="MBP2035260.1"/>
    </source>
</evidence>
<protein>
    <recommendedName>
        <fullName evidence="3">HEAT repeat protein</fullName>
    </recommendedName>
</protein>
<gene>
    <name evidence="1" type="ORF">J2Z77_001047</name>
</gene>
<comment type="caution">
    <text evidence="1">The sequence shown here is derived from an EMBL/GenBank/DDBJ whole genome shotgun (WGS) entry which is preliminary data.</text>
</comment>
<keyword evidence="2" id="KW-1185">Reference proteome</keyword>
<reference evidence="1 2" key="1">
    <citation type="submission" date="2021-03" db="EMBL/GenBank/DDBJ databases">
        <title>Genomic Encyclopedia of Type Strains, Phase IV (KMG-IV): sequencing the most valuable type-strain genomes for metagenomic binning, comparative biology and taxonomic classification.</title>
        <authorList>
            <person name="Goeker M."/>
        </authorList>
    </citation>
    <scope>NUCLEOTIDE SEQUENCE [LARGE SCALE GENOMIC DNA]</scope>
    <source>
        <strain evidence="1 2">DSM 40526</strain>
    </source>
</reference>
<organism evidence="1 2">
    <name type="scientific">Streptomyces avidinii</name>
    <dbReference type="NCBI Taxonomy" id="1895"/>
    <lineage>
        <taxon>Bacteria</taxon>
        <taxon>Bacillati</taxon>
        <taxon>Actinomycetota</taxon>
        <taxon>Actinomycetes</taxon>
        <taxon>Kitasatosporales</taxon>
        <taxon>Streptomycetaceae</taxon>
        <taxon>Streptomyces</taxon>
    </lineage>
</organism>
<dbReference type="EMBL" id="JAGGLQ010000002">
    <property type="protein sequence ID" value="MBP2035260.1"/>
    <property type="molecule type" value="Genomic_DNA"/>
</dbReference>
<accession>A0ABS4KZ08</accession>